<reference evidence="1 2" key="1">
    <citation type="journal article" date="2019" name="Fungal Biol. Biotechnol.">
        <title>Draft genome sequence of fastidious pathogen Ceratobasidium theobromae, which causes vascular-streak dieback in Theobroma cacao.</title>
        <authorList>
            <person name="Ali S.S."/>
            <person name="Asman A."/>
            <person name="Shao J."/>
            <person name="Firmansyah A.P."/>
            <person name="Susilo A.W."/>
            <person name="Rosmana A."/>
            <person name="McMahon P."/>
            <person name="Junaid M."/>
            <person name="Guest D."/>
            <person name="Kheng T.Y."/>
            <person name="Meinhardt L.W."/>
            <person name="Bailey B.A."/>
        </authorList>
    </citation>
    <scope>NUCLEOTIDE SEQUENCE [LARGE SCALE GENOMIC DNA]</scope>
    <source>
        <strain evidence="1 2">CT2</strain>
    </source>
</reference>
<sequence length="175" mass="18885">MAQKMSDDKVDVEASLARHKTIEKACDELYVLTAFVRMARQAMISTHEATLCALDRGYSSHCHPDYKPAGFLGLGTGANALQGLKVSQIPRALISYPTTAKSQSTPISNSRLAPMSVGLNISKSSVSSRATASGIKSQKNTMTTLNVSHNPPRYAHLMALSTHQGHTRSTPAMYH</sequence>
<dbReference type="AlphaFoldDB" id="A0A5N5QFH4"/>
<dbReference type="OrthoDB" id="3315829at2759"/>
<comment type="caution">
    <text evidence="1">The sequence shown here is derived from an EMBL/GenBank/DDBJ whole genome shotgun (WGS) entry which is preliminary data.</text>
</comment>
<protein>
    <submittedName>
        <fullName evidence="1">Uncharacterized protein</fullName>
    </submittedName>
</protein>
<proteinExistence type="predicted"/>
<dbReference type="Proteomes" id="UP000383932">
    <property type="component" value="Unassembled WGS sequence"/>
</dbReference>
<gene>
    <name evidence="1" type="ORF">CTheo_6077</name>
</gene>
<keyword evidence="2" id="KW-1185">Reference proteome</keyword>
<evidence type="ECO:0000313" key="2">
    <source>
        <dbReference type="Proteomes" id="UP000383932"/>
    </source>
</evidence>
<organism evidence="1 2">
    <name type="scientific">Ceratobasidium theobromae</name>
    <dbReference type="NCBI Taxonomy" id="1582974"/>
    <lineage>
        <taxon>Eukaryota</taxon>
        <taxon>Fungi</taxon>
        <taxon>Dikarya</taxon>
        <taxon>Basidiomycota</taxon>
        <taxon>Agaricomycotina</taxon>
        <taxon>Agaricomycetes</taxon>
        <taxon>Cantharellales</taxon>
        <taxon>Ceratobasidiaceae</taxon>
        <taxon>Ceratobasidium</taxon>
    </lineage>
</organism>
<evidence type="ECO:0000313" key="1">
    <source>
        <dbReference type="EMBL" id="KAB5590495.1"/>
    </source>
</evidence>
<dbReference type="EMBL" id="SSOP01000166">
    <property type="protein sequence ID" value="KAB5590495.1"/>
    <property type="molecule type" value="Genomic_DNA"/>
</dbReference>
<name>A0A5N5QFH4_9AGAM</name>
<accession>A0A5N5QFH4</accession>